<feature type="chain" id="PRO_5046205653" evidence="2">
    <location>
        <begin position="20"/>
        <end position="110"/>
    </location>
</feature>
<dbReference type="Pfam" id="PF07769">
    <property type="entry name" value="PsiF_repeat"/>
    <property type="match status" value="1"/>
</dbReference>
<feature type="region of interest" description="Disordered" evidence="1">
    <location>
        <begin position="21"/>
        <end position="47"/>
    </location>
</feature>
<gene>
    <name evidence="3" type="ORF">ACG00X_10520</name>
</gene>
<evidence type="ECO:0000256" key="2">
    <source>
        <dbReference type="SAM" id="SignalP"/>
    </source>
</evidence>
<feature type="signal peptide" evidence="2">
    <location>
        <begin position="1"/>
        <end position="19"/>
    </location>
</feature>
<feature type="compositionally biased region" description="Polar residues" evidence="1">
    <location>
        <begin position="29"/>
        <end position="39"/>
    </location>
</feature>
<dbReference type="InterPro" id="IPR011690">
    <property type="entry name" value="P_starv_induced_PsiF"/>
</dbReference>
<proteinExistence type="predicted"/>
<comment type="caution">
    <text evidence="3">The sequence shown here is derived from an EMBL/GenBank/DDBJ whole genome shotgun (WGS) entry which is preliminary data.</text>
</comment>
<accession>A0ABW7G5Q5</accession>
<evidence type="ECO:0000256" key="1">
    <source>
        <dbReference type="SAM" id="MobiDB-lite"/>
    </source>
</evidence>
<keyword evidence="4" id="KW-1185">Reference proteome</keyword>
<evidence type="ECO:0000313" key="4">
    <source>
        <dbReference type="Proteomes" id="UP001606305"/>
    </source>
</evidence>
<dbReference type="Proteomes" id="UP001606305">
    <property type="component" value="Unassembled WGS sequence"/>
</dbReference>
<name>A0ABW7G5Q5_9BURK</name>
<keyword evidence="2" id="KW-0732">Signal</keyword>
<protein>
    <submittedName>
        <fullName evidence="3">PsiF family protein</fullName>
    </submittedName>
</protein>
<dbReference type="RefSeq" id="WP_394488101.1">
    <property type="nucleotide sequence ID" value="NZ_JBIGIA010000007.1"/>
</dbReference>
<sequence length="110" mass="10937">MKHLSIAIALGVAALTAQAADKTADKAPSAQQSKMSSCNKDAADKKGDERKAFMKECLSAKGGDAASAAPAAAPAASPACEKSAADKKLHGAAAKSHIKKCMADAASAPK</sequence>
<evidence type="ECO:0000313" key="3">
    <source>
        <dbReference type="EMBL" id="MFG6457264.1"/>
    </source>
</evidence>
<organism evidence="3 4">
    <name type="scientific">Pelomonas nitida</name>
    <dbReference type="NCBI Taxonomy" id="3299027"/>
    <lineage>
        <taxon>Bacteria</taxon>
        <taxon>Pseudomonadati</taxon>
        <taxon>Pseudomonadota</taxon>
        <taxon>Betaproteobacteria</taxon>
        <taxon>Burkholderiales</taxon>
        <taxon>Sphaerotilaceae</taxon>
        <taxon>Roseateles</taxon>
    </lineage>
</organism>
<reference evidence="3 4" key="1">
    <citation type="submission" date="2024-09" db="EMBL/GenBank/DDBJ databases">
        <title>Novel species of the genus Pelomonas and Roseateles isolated from streams.</title>
        <authorList>
            <person name="Lu H."/>
        </authorList>
    </citation>
    <scope>NUCLEOTIDE SEQUENCE [LARGE SCALE GENOMIC DNA]</scope>
    <source>
        <strain evidence="3 4">BYS96W</strain>
    </source>
</reference>
<dbReference type="EMBL" id="JBIGIA010000007">
    <property type="protein sequence ID" value="MFG6457264.1"/>
    <property type="molecule type" value="Genomic_DNA"/>
</dbReference>